<keyword evidence="4" id="KW-1185">Reference proteome</keyword>
<dbReference type="AlphaFoldDB" id="A0A9J9UC74"/>
<dbReference type="Proteomes" id="UP000000450">
    <property type="component" value="Chromosome"/>
</dbReference>
<feature type="domain" description="Uracil-DNA glycosylase-like" evidence="2">
    <location>
        <begin position="54"/>
        <end position="212"/>
    </location>
</feature>
<reference evidence="3 4" key="1">
    <citation type="journal article" date="2010" name="J. Bacteriol.">
        <title>Completed genome sequence of the anaerobic iron-oxidizing bacterium Acidovorax ebreus strain TPSY.</title>
        <authorList>
            <person name="Byrne-Bailey K.G."/>
            <person name="Weber K.A."/>
            <person name="Chair A.H."/>
            <person name="Bose S."/>
            <person name="Knox T."/>
            <person name="Spanbauer T.L."/>
            <person name="Chertkov O."/>
            <person name="Coates J.D."/>
        </authorList>
    </citation>
    <scope>NUCLEOTIDE SEQUENCE [LARGE SCALE GENOMIC DNA]</scope>
    <source>
        <strain evidence="3 4">TPSY</strain>
    </source>
</reference>
<dbReference type="InterPro" id="IPR005122">
    <property type="entry name" value="Uracil-DNA_glycosylase-like"/>
</dbReference>
<evidence type="ECO:0000313" key="3">
    <source>
        <dbReference type="EMBL" id="ACM34152.1"/>
    </source>
</evidence>
<protein>
    <submittedName>
        <fullName evidence="3">Uracil-DNA glycosylase superfamily</fullName>
    </submittedName>
</protein>
<dbReference type="EMBL" id="CP001392">
    <property type="protein sequence ID" value="ACM34152.1"/>
    <property type="molecule type" value="Genomic_DNA"/>
</dbReference>
<dbReference type="SUPFAM" id="SSF52141">
    <property type="entry name" value="Uracil-DNA glycosylase-like"/>
    <property type="match status" value="1"/>
</dbReference>
<dbReference type="Pfam" id="PF03167">
    <property type="entry name" value="UDG"/>
    <property type="match status" value="1"/>
</dbReference>
<sequence>MAKPPRNELPGHALPRNGLPRDDTRRDEPLDALLRRVRACTICAPYLPLGPRPVLQADARARLLIVGQAPGRKVHASGIPFDDASGERLRTWLGLTRETFYDPARVAIVPMGFCYPGRGASGDAPPRPECAPAWRVPLLARLPNIALTVAVGQYALAWHLAACRGQPLGETVRSTCTLPDAPVLALPHPSPRNNGWLKRHPWFESELLPLVRARVATVLAV</sequence>
<organism evidence="3 4">
    <name type="scientific">Acidovorax ebreus (strain TPSY)</name>
    <name type="common">Diaphorobacter sp. (strain TPSY)</name>
    <dbReference type="NCBI Taxonomy" id="535289"/>
    <lineage>
        <taxon>Bacteria</taxon>
        <taxon>Pseudomonadati</taxon>
        <taxon>Pseudomonadota</taxon>
        <taxon>Betaproteobacteria</taxon>
        <taxon>Burkholderiales</taxon>
        <taxon>Comamonadaceae</taxon>
        <taxon>Diaphorobacter</taxon>
    </lineage>
</organism>
<dbReference type="KEGG" id="dia:Dtpsy_2718"/>
<gene>
    <name evidence="3" type="ordered locus">Dtpsy_2718</name>
</gene>
<evidence type="ECO:0000259" key="2">
    <source>
        <dbReference type="SMART" id="SM00986"/>
    </source>
</evidence>
<evidence type="ECO:0000256" key="1">
    <source>
        <dbReference type="SAM" id="MobiDB-lite"/>
    </source>
</evidence>
<dbReference type="SMART" id="SM00986">
    <property type="entry name" value="UDG"/>
    <property type="match status" value="1"/>
</dbReference>
<dbReference type="CDD" id="cd10033">
    <property type="entry name" value="UDG_like"/>
    <property type="match status" value="1"/>
</dbReference>
<name>A0A9J9UC74_ACIET</name>
<feature type="region of interest" description="Disordered" evidence="1">
    <location>
        <begin position="1"/>
        <end position="26"/>
    </location>
</feature>
<dbReference type="RefSeq" id="WP_015914046.1">
    <property type="nucleotide sequence ID" value="NC_011992.1"/>
</dbReference>
<dbReference type="PANTHER" id="PTHR42160:SF1">
    <property type="entry name" value="URACIL-DNA GLYCOSYLASE SUPERFAMILY PROTEIN"/>
    <property type="match status" value="1"/>
</dbReference>
<proteinExistence type="predicted"/>
<dbReference type="PANTHER" id="PTHR42160">
    <property type="entry name" value="URACIL-DNA GLYCOSYLASE SUPERFAMILY PROTEIN"/>
    <property type="match status" value="1"/>
</dbReference>
<dbReference type="Gene3D" id="3.40.470.10">
    <property type="entry name" value="Uracil-DNA glycosylase-like domain"/>
    <property type="match status" value="1"/>
</dbReference>
<dbReference type="InterPro" id="IPR036895">
    <property type="entry name" value="Uracil-DNA_glycosylase-like_sf"/>
</dbReference>
<dbReference type="SMART" id="SM00987">
    <property type="entry name" value="UreE_C"/>
    <property type="match status" value="1"/>
</dbReference>
<accession>A0A9J9UC74</accession>
<dbReference type="InterPro" id="IPR047124">
    <property type="entry name" value="HI_0220.2"/>
</dbReference>
<evidence type="ECO:0000313" key="4">
    <source>
        <dbReference type="Proteomes" id="UP000000450"/>
    </source>
</evidence>